<dbReference type="InterPro" id="IPR007336">
    <property type="entry name" value="YihI"/>
</dbReference>
<reference evidence="5" key="1">
    <citation type="journal article" date="2019" name="Int J Environ Res Public Health">
        <title>Characterization of Chromosome-Mediated BlaOXA-894 in Shewanella xiamenensis Isolated from Pig Wastewater.</title>
        <authorList>
            <person name="Zou H."/>
            <person name="Zhou Z."/>
            <person name="Xia H."/>
            <person name="Zhao Q."/>
            <person name="Li X."/>
        </authorList>
    </citation>
    <scope>NUCLEOTIDE SEQUENCE</scope>
    <source>
        <strain evidence="5">2015oxa</strain>
    </source>
</reference>
<proteinExistence type="inferred from homology"/>
<dbReference type="GeneID" id="75186645"/>
<dbReference type="HAMAP" id="MF_01058">
    <property type="entry name" value="GAP_YihI"/>
    <property type="match status" value="1"/>
</dbReference>
<reference evidence="6 8" key="3">
    <citation type="submission" date="2022-09" db="EMBL/GenBank/DDBJ databases">
        <title>The outer-membrane cytochrome OmcA is essential for infection of Shewanella oneidensis by a zebrafish-associated bacteriophage.</title>
        <authorList>
            <person name="Grenfell A.W."/>
            <person name="Intile P."/>
            <person name="Mcfarlane J."/>
            <person name="Leung D."/>
            <person name="Abdalla K."/>
            <person name="Wold M."/>
            <person name="Kees E."/>
            <person name="Gralnick J."/>
        </authorList>
    </citation>
    <scope>NUCLEOTIDE SEQUENCE [LARGE SCALE GENOMIC DNA]</scope>
    <source>
        <strain evidence="6 8">NF-5</strain>
    </source>
</reference>
<comment type="subunit">
    <text evidence="3">Interacts with Der.</text>
</comment>
<dbReference type="EMBL" id="JAOTLW010000033">
    <property type="protein sequence ID" value="MDI5834074.1"/>
    <property type="molecule type" value="Genomic_DNA"/>
</dbReference>
<evidence type="ECO:0000256" key="3">
    <source>
        <dbReference type="HAMAP-Rule" id="MF_01058"/>
    </source>
</evidence>
<dbReference type="Proteomes" id="UP001152518">
    <property type="component" value="Unassembled WGS sequence"/>
</dbReference>
<dbReference type="RefSeq" id="WP_037424074.1">
    <property type="nucleotide sequence ID" value="NZ_AP026732.1"/>
</dbReference>
<keyword evidence="8" id="KW-1185">Reference proteome</keyword>
<evidence type="ECO:0000256" key="1">
    <source>
        <dbReference type="ARBA" id="ARBA00022468"/>
    </source>
</evidence>
<evidence type="ECO:0000313" key="5">
    <source>
        <dbReference type="EMBL" id="MDG5901459.1"/>
    </source>
</evidence>
<protein>
    <recommendedName>
        <fullName evidence="3">Der GTPase-activating protein YihI</fullName>
    </recommendedName>
</protein>
<comment type="similarity">
    <text evidence="3">Belongs to the YihI family.</text>
</comment>
<reference evidence="5" key="2">
    <citation type="submission" date="2019-04" db="EMBL/GenBank/DDBJ databases">
        <authorList>
            <person name="Zou H."/>
        </authorList>
    </citation>
    <scope>NUCLEOTIDE SEQUENCE</scope>
    <source>
        <strain evidence="5">2015oxa</strain>
    </source>
</reference>
<evidence type="ECO:0000256" key="4">
    <source>
        <dbReference type="SAM" id="MobiDB-lite"/>
    </source>
</evidence>
<organism evidence="7 9">
    <name type="scientific">Shewanella xiamenensis</name>
    <dbReference type="NCBI Taxonomy" id="332186"/>
    <lineage>
        <taxon>Bacteria</taxon>
        <taxon>Pseudomonadati</taxon>
        <taxon>Pseudomonadota</taxon>
        <taxon>Gammaproteobacteria</taxon>
        <taxon>Alteromonadales</taxon>
        <taxon>Shewanellaceae</taxon>
        <taxon>Shewanella</taxon>
    </lineage>
</organism>
<name>A0AAE4TQM5_9GAMM</name>
<dbReference type="Proteomes" id="UP001187859">
    <property type="component" value="Unassembled WGS sequence"/>
</dbReference>
<dbReference type="Proteomes" id="UP001159075">
    <property type="component" value="Unassembled WGS sequence"/>
</dbReference>
<comment type="function">
    <text evidence="3">A GTPase-activating protein (GAP) that modifies Der/EngA GTPase function. May play a role in ribosome biogenesis.</text>
</comment>
<keyword evidence="2 3" id="KW-0690">Ribosome biogenesis</keyword>
<evidence type="ECO:0000313" key="8">
    <source>
        <dbReference type="Proteomes" id="UP001159075"/>
    </source>
</evidence>
<evidence type="ECO:0000313" key="6">
    <source>
        <dbReference type="EMBL" id="MDI5834074.1"/>
    </source>
</evidence>
<sequence length="183" mass="20639">MSRSKKTRKGGENSPKQQPRVKKQDRAEVTGKRAEKGNKSGSRHNEALIQAQAPQKKAAQSKDPRHGSKKPVALTLPTATEKPATPKVKQPKLTDEQKLLKLEEDPRLNQLLDMLEEGRNLNDADQKWLDQQLNKIEALMIKLGISDELEDEVPAKSKADSDDDLFDRFESGAELLKDYQDKF</sequence>
<comment type="caution">
    <text evidence="7">The sequence shown here is derived from an EMBL/GenBank/DDBJ whole genome shotgun (WGS) entry which is preliminary data.</text>
</comment>
<accession>A0AAE4TQM5</accession>
<dbReference type="EMBL" id="JASGOQ010000001">
    <property type="protein sequence ID" value="MDV5392394.1"/>
    <property type="molecule type" value="Genomic_DNA"/>
</dbReference>
<gene>
    <name evidence="3 7" type="primary">yihI</name>
    <name evidence="5" type="ORF">E2650_16510</name>
    <name evidence="6" type="ORF">ODY93_21025</name>
    <name evidence="7" type="ORF">QM089_19575</name>
</gene>
<feature type="region of interest" description="Disordered" evidence="4">
    <location>
        <begin position="1"/>
        <end position="98"/>
    </location>
</feature>
<dbReference type="NCBIfam" id="NF003560">
    <property type="entry name" value="PRK05244.1-1"/>
    <property type="match status" value="1"/>
</dbReference>
<feature type="compositionally biased region" description="Basic and acidic residues" evidence="4">
    <location>
        <begin position="22"/>
        <end position="46"/>
    </location>
</feature>
<evidence type="ECO:0000313" key="9">
    <source>
        <dbReference type="Proteomes" id="UP001187859"/>
    </source>
</evidence>
<reference evidence="7" key="4">
    <citation type="submission" date="2023-05" db="EMBL/GenBank/DDBJ databases">
        <title>Colonisation of extended spectrum b-lactamase- and carbapenemase-producing bacteria on hospital surfaces from low- and middle-income countries.</title>
        <authorList>
            <person name="Nieto-Rosado M."/>
            <person name="Sands K."/>
            <person name="Iregbu K."/>
            <person name="Zahra R."/>
            <person name="Mazarati J.B."/>
            <person name="Mehtar S."/>
            <person name="Barnards-Group B."/>
            <person name="Walsh T.R."/>
        </authorList>
    </citation>
    <scope>NUCLEOTIDE SEQUENCE</scope>
    <source>
        <strain evidence="7">PP-E493</strain>
    </source>
</reference>
<dbReference type="EMBL" id="SUNE01000014">
    <property type="protein sequence ID" value="MDG5901459.1"/>
    <property type="molecule type" value="Genomic_DNA"/>
</dbReference>
<dbReference type="GO" id="GO:0042254">
    <property type="term" value="P:ribosome biogenesis"/>
    <property type="evidence" value="ECO:0007669"/>
    <property type="project" value="UniProtKB-KW"/>
</dbReference>
<dbReference type="Pfam" id="PF04220">
    <property type="entry name" value="YihI"/>
    <property type="match status" value="1"/>
</dbReference>
<keyword evidence="1 3" id="KW-0343">GTPase activation</keyword>
<evidence type="ECO:0000256" key="2">
    <source>
        <dbReference type="ARBA" id="ARBA00022517"/>
    </source>
</evidence>
<evidence type="ECO:0000313" key="7">
    <source>
        <dbReference type="EMBL" id="MDV5392394.1"/>
    </source>
</evidence>
<dbReference type="AlphaFoldDB" id="A0AAE4TQM5"/>
<dbReference type="GO" id="GO:0005096">
    <property type="term" value="F:GTPase activator activity"/>
    <property type="evidence" value="ECO:0007669"/>
    <property type="project" value="UniProtKB-KW"/>
</dbReference>